<dbReference type="EMBL" id="GBHO01016896">
    <property type="protein sequence ID" value="JAG26708.1"/>
    <property type="molecule type" value="Transcribed_RNA"/>
</dbReference>
<dbReference type="AlphaFoldDB" id="A0A0A9Y6J3"/>
<feature type="chain" id="PRO_5002051849" evidence="2">
    <location>
        <begin position="20"/>
        <end position="342"/>
    </location>
</feature>
<feature type="region of interest" description="Disordered" evidence="1">
    <location>
        <begin position="259"/>
        <end position="342"/>
    </location>
</feature>
<evidence type="ECO:0000259" key="3">
    <source>
        <dbReference type="SMART" id="SM00198"/>
    </source>
</evidence>
<feature type="signal peptide" evidence="2">
    <location>
        <begin position="1"/>
        <end position="19"/>
    </location>
</feature>
<sequence>MVIWLSFILTNILVKLSFQQNIDWCSKELQCVVNGSMEHKNVLCGDDPVNANGTNAITDELRKFLLQKHNVFRNTHAGGVFEWSTPANIRQLTWDYTLEKMATRSAMRCTVAPDELECRKTPVYPVIGQNYQADENIREYDPPPQIEVLAHWNFTQYEVAKAHLTVTKLEDSYEAGPWSPAIRMMWADTVKMGCGVVACQHYLEENKTTVKDVVIACNYAPGEQEKKPIYQRGNACSGCSDGTTCNLKSIYPKLCAGPGDPADDSLGPDPAPTTPPGPSTASGPSTAPGPTTASGPTTAPDPTQSTIPPTVTNPPSPTTVTVPTPLSKTNSLMKRPWRQHLL</sequence>
<dbReference type="SUPFAM" id="SSF55797">
    <property type="entry name" value="PR-1-like"/>
    <property type="match status" value="1"/>
</dbReference>
<dbReference type="CDD" id="cd05380">
    <property type="entry name" value="CAP_euk"/>
    <property type="match status" value="1"/>
</dbReference>
<dbReference type="PANTHER" id="PTHR10334">
    <property type="entry name" value="CYSTEINE-RICH SECRETORY PROTEIN-RELATED"/>
    <property type="match status" value="1"/>
</dbReference>
<dbReference type="InterPro" id="IPR001283">
    <property type="entry name" value="CRISP-related"/>
</dbReference>
<keyword evidence="2" id="KW-0732">Signal</keyword>
<feature type="compositionally biased region" description="Low complexity" evidence="1">
    <location>
        <begin position="279"/>
        <end position="310"/>
    </location>
</feature>
<dbReference type="SMART" id="SM00198">
    <property type="entry name" value="SCP"/>
    <property type="match status" value="1"/>
</dbReference>
<dbReference type="InterPro" id="IPR035940">
    <property type="entry name" value="CAP_sf"/>
</dbReference>
<reference evidence="4" key="1">
    <citation type="journal article" date="2014" name="PLoS ONE">
        <title>Transcriptome-Based Identification of ABC Transporters in the Western Tarnished Plant Bug Lygus hesperus.</title>
        <authorList>
            <person name="Hull J.J."/>
            <person name="Chaney K."/>
            <person name="Geib S.M."/>
            <person name="Fabrick J.A."/>
            <person name="Brent C.S."/>
            <person name="Walsh D."/>
            <person name="Lavine L.C."/>
        </authorList>
    </citation>
    <scope>NUCLEOTIDE SEQUENCE</scope>
</reference>
<reference evidence="4" key="2">
    <citation type="submission" date="2014-07" db="EMBL/GenBank/DDBJ databases">
        <authorList>
            <person name="Hull J."/>
        </authorList>
    </citation>
    <scope>NUCLEOTIDE SEQUENCE</scope>
</reference>
<dbReference type="InterPro" id="IPR014044">
    <property type="entry name" value="CAP_dom"/>
</dbReference>
<organism evidence="4">
    <name type="scientific">Lygus hesperus</name>
    <name type="common">Western plant bug</name>
    <dbReference type="NCBI Taxonomy" id="30085"/>
    <lineage>
        <taxon>Eukaryota</taxon>
        <taxon>Metazoa</taxon>
        <taxon>Ecdysozoa</taxon>
        <taxon>Arthropoda</taxon>
        <taxon>Hexapoda</taxon>
        <taxon>Insecta</taxon>
        <taxon>Pterygota</taxon>
        <taxon>Neoptera</taxon>
        <taxon>Paraneoptera</taxon>
        <taxon>Hemiptera</taxon>
        <taxon>Heteroptera</taxon>
        <taxon>Panheteroptera</taxon>
        <taxon>Cimicomorpha</taxon>
        <taxon>Miridae</taxon>
        <taxon>Mirini</taxon>
        <taxon>Lygus</taxon>
    </lineage>
</organism>
<dbReference type="Pfam" id="PF00188">
    <property type="entry name" value="CAP"/>
    <property type="match status" value="1"/>
</dbReference>
<dbReference type="GO" id="GO:0005576">
    <property type="term" value="C:extracellular region"/>
    <property type="evidence" value="ECO:0007669"/>
    <property type="project" value="UniProtKB-SubCell"/>
</dbReference>
<gene>
    <name evidence="4" type="primary">VA5_38</name>
    <name evidence="4" type="ORF">CM83_98880</name>
</gene>
<name>A0A0A9Y6J3_LYGHE</name>
<evidence type="ECO:0000256" key="1">
    <source>
        <dbReference type="SAM" id="MobiDB-lite"/>
    </source>
</evidence>
<proteinExistence type="predicted"/>
<dbReference type="Gene3D" id="3.40.33.10">
    <property type="entry name" value="CAP"/>
    <property type="match status" value="1"/>
</dbReference>
<evidence type="ECO:0000313" key="4">
    <source>
        <dbReference type="EMBL" id="JAG26708.1"/>
    </source>
</evidence>
<accession>A0A0A9Y6J3</accession>
<feature type="domain" description="SCP" evidence="3">
    <location>
        <begin position="59"/>
        <end position="226"/>
    </location>
</feature>
<evidence type="ECO:0000256" key="2">
    <source>
        <dbReference type="SAM" id="SignalP"/>
    </source>
</evidence>
<feature type="compositionally biased region" description="Pro residues" evidence="1">
    <location>
        <begin position="269"/>
        <end position="278"/>
    </location>
</feature>
<feature type="non-terminal residue" evidence="4">
    <location>
        <position position="342"/>
    </location>
</feature>
<protein>
    <submittedName>
        <fullName evidence="4">Venom allergen 5</fullName>
    </submittedName>
</protein>